<keyword evidence="1" id="KW-0175">Coiled coil</keyword>
<dbReference type="Pfam" id="PF00498">
    <property type="entry name" value="FHA"/>
    <property type="match status" value="1"/>
</dbReference>
<dbReference type="InterPro" id="IPR000253">
    <property type="entry name" value="FHA_dom"/>
</dbReference>
<dbReference type="SUPFAM" id="SSF49879">
    <property type="entry name" value="SMAD/FHA domain"/>
    <property type="match status" value="1"/>
</dbReference>
<dbReference type="Gramene" id="rna47935">
    <property type="protein sequence ID" value="RHN41597.1"/>
    <property type="gene ID" value="gene47935"/>
</dbReference>
<evidence type="ECO:0000313" key="4">
    <source>
        <dbReference type="EMBL" id="RHN41597.1"/>
    </source>
</evidence>
<feature type="compositionally biased region" description="Basic and acidic residues" evidence="2">
    <location>
        <begin position="376"/>
        <end position="424"/>
    </location>
</feature>
<protein>
    <submittedName>
        <fullName evidence="4">Putative transcription factor interactor and regulator FHA-SMAD family</fullName>
    </submittedName>
</protein>
<feature type="coiled-coil region" evidence="1">
    <location>
        <begin position="235"/>
        <end position="299"/>
    </location>
</feature>
<feature type="domain" description="FHA" evidence="3">
    <location>
        <begin position="57"/>
        <end position="107"/>
    </location>
</feature>
<comment type="caution">
    <text evidence="4">The sequence shown here is derived from an EMBL/GenBank/DDBJ whole genome shotgun (WGS) entry which is preliminary data.</text>
</comment>
<feature type="region of interest" description="Disordered" evidence="2">
    <location>
        <begin position="376"/>
        <end position="456"/>
    </location>
</feature>
<evidence type="ECO:0000259" key="3">
    <source>
        <dbReference type="PROSITE" id="PS50006"/>
    </source>
</evidence>
<dbReference type="SMART" id="SM00240">
    <property type="entry name" value="FHA"/>
    <property type="match status" value="1"/>
</dbReference>
<reference evidence="5" key="1">
    <citation type="journal article" date="2018" name="Nat. Plants">
        <title>Whole-genome landscape of Medicago truncatula symbiotic genes.</title>
        <authorList>
            <person name="Pecrix Y."/>
            <person name="Staton S.E."/>
            <person name="Sallet E."/>
            <person name="Lelandais-Briere C."/>
            <person name="Moreau S."/>
            <person name="Carrere S."/>
            <person name="Blein T."/>
            <person name="Jardinaud M.F."/>
            <person name="Latrasse D."/>
            <person name="Zouine M."/>
            <person name="Zahm M."/>
            <person name="Kreplak J."/>
            <person name="Mayjonade B."/>
            <person name="Satge C."/>
            <person name="Perez M."/>
            <person name="Cauet S."/>
            <person name="Marande W."/>
            <person name="Chantry-Darmon C."/>
            <person name="Lopez-Roques C."/>
            <person name="Bouchez O."/>
            <person name="Berard A."/>
            <person name="Debelle F."/>
            <person name="Munos S."/>
            <person name="Bendahmane A."/>
            <person name="Berges H."/>
            <person name="Niebel A."/>
            <person name="Buitink J."/>
            <person name="Frugier F."/>
            <person name="Benhamed M."/>
            <person name="Crespi M."/>
            <person name="Gouzy J."/>
            <person name="Gamas P."/>
        </authorList>
    </citation>
    <scope>NUCLEOTIDE SEQUENCE [LARGE SCALE GENOMIC DNA]</scope>
    <source>
        <strain evidence="5">cv. Jemalong A17</strain>
    </source>
</reference>
<dbReference type="InterPro" id="IPR050923">
    <property type="entry name" value="Cell_Proc_Reg/RNA_Proc"/>
</dbReference>
<evidence type="ECO:0000256" key="2">
    <source>
        <dbReference type="SAM" id="MobiDB-lite"/>
    </source>
</evidence>
<gene>
    <name evidence="4" type="ORF">MtrunA17_Chr8g0367741</name>
</gene>
<feature type="region of interest" description="Disordered" evidence="2">
    <location>
        <begin position="140"/>
        <end position="159"/>
    </location>
</feature>
<sequence length="540" mass="60441">MTIAQSSPSKLITSILPFQTHSLTKMEEQQDPPTLTLQILAGPRNGETHQFEPGSTVKIGRVIRGNNLPIKDPGISTKHLTIHFDSGNWILTDLDSSNGTVLDNEPVPPNTPFHLCDGSTIKIGEVTSILVNFINPQSKPTETMVEDKPMKGKKGNSGKSVKFRVPVQSIDEDGMLNGDDEDGIVDRPEPTKVTRNTRSRKIVTDSTNVNLDPVEPKNARATRNSKNKKNAVEICDSSNGNLDDVKEKVEEVKKNVRVTRNSKNKKNVAKICDSSNGDLEGVKEKVEEVKKNVRVTRNLRNKINKMGVSELSVGDLDGVKEKVEEPRSVRMTRNVKNKGVVIGEDLSLVDGVENVEKKKTRGCAKGKRKLREEIVGDGDGKENCDDAEEKEKLEEECVGDKEKEKLPEERVGDGEDKEKEKLPEECVGDEEDKEKDKLQEECVGDEEDKEKEKSQECVGDGVGKKIYDAKEKENLNGDENWPDLEKMNLGEWFDFLEVYLPKQIHDETEEIIDSMTQKAERLREYVIMYQNQKAGTATEC</sequence>
<evidence type="ECO:0000313" key="5">
    <source>
        <dbReference type="Proteomes" id="UP000265566"/>
    </source>
</evidence>
<dbReference type="Gene3D" id="2.60.200.20">
    <property type="match status" value="1"/>
</dbReference>
<name>A0A396GSG8_MEDTR</name>
<feature type="region of interest" description="Disordered" evidence="2">
    <location>
        <begin position="172"/>
        <end position="197"/>
    </location>
</feature>
<dbReference type="PANTHER" id="PTHR23308">
    <property type="entry name" value="NUCLEAR INHIBITOR OF PROTEIN PHOSPHATASE-1"/>
    <property type="match status" value="1"/>
</dbReference>
<accession>A0A396GSG8</accession>
<evidence type="ECO:0000256" key="1">
    <source>
        <dbReference type="SAM" id="Coils"/>
    </source>
</evidence>
<proteinExistence type="predicted"/>
<dbReference type="Proteomes" id="UP000265566">
    <property type="component" value="Chromosome 8"/>
</dbReference>
<organism evidence="4 5">
    <name type="scientific">Medicago truncatula</name>
    <name type="common">Barrel medic</name>
    <name type="synonym">Medicago tribuloides</name>
    <dbReference type="NCBI Taxonomy" id="3880"/>
    <lineage>
        <taxon>Eukaryota</taxon>
        <taxon>Viridiplantae</taxon>
        <taxon>Streptophyta</taxon>
        <taxon>Embryophyta</taxon>
        <taxon>Tracheophyta</taxon>
        <taxon>Spermatophyta</taxon>
        <taxon>Magnoliopsida</taxon>
        <taxon>eudicotyledons</taxon>
        <taxon>Gunneridae</taxon>
        <taxon>Pentapetalae</taxon>
        <taxon>rosids</taxon>
        <taxon>fabids</taxon>
        <taxon>Fabales</taxon>
        <taxon>Fabaceae</taxon>
        <taxon>Papilionoideae</taxon>
        <taxon>50 kb inversion clade</taxon>
        <taxon>NPAAA clade</taxon>
        <taxon>Hologalegina</taxon>
        <taxon>IRL clade</taxon>
        <taxon>Trifolieae</taxon>
        <taxon>Medicago</taxon>
    </lineage>
</organism>
<feature type="compositionally biased region" description="Acidic residues" evidence="2">
    <location>
        <begin position="172"/>
        <end position="183"/>
    </location>
</feature>
<dbReference type="AlphaFoldDB" id="A0A396GSG8"/>
<dbReference type="PROSITE" id="PS50006">
    <property type="entry name" value="FHA_DOMAIN"/>
    <property type="match status" value="1"/>
</dbReference>
<dbReference type="InterPro" id="IPR008984">
    <property type="entry name" value="SMAD_FHA_dom_sf"/>
</dbReference>
<dbReference type="EMBL" id="PSQE01000008">
    <property type="protein sequence ID" value="RHN41597.1"/>
    <property type="molecule type" value="Genomic_DNA"/>
</dbReference>